<accession>A0A1F5NJQ6</accession>
<organism evidence="3 4">
    <name type="scientific">Candidatus Doudnabacteria bacterium RIFCSPHIGHO2_01_FULL_46_14</name>
    <dbReference type="NCBI Taxonomy" id="1817824"/>
    <lineage>
        <taxon>Bacteria</taxon>
        <taxon>Candidatus Doudnaibacteriota</taxon>
    </lineage>
</organism>
<name>A0A1F5NJQ6_9BACT</name>
<reference evidence="3 4" key="1">
    <citation type="journal article" date="2016" name="Nat. Commun.">
        <title>Thousands of microbial genomes shed light on interconnected biogeochemical processes in an aquifer system.</title>
        <authorList>
            <person name="Anantharaman K."/>
            <person name="Brown C.T."/>
            <person name="Hug L.A."/>
            <person name="Sharon I."/>
            <person name="Castelle C.J."/>
            <person name="Probst A.J."/>
            <person name="Thomas B.C."/>
            <person name="Singh A."/>
            <person name="Wilkins M.J."/>
            <person name="Karaoz U."/>
            <person name="Brodie E.L."/>
            <person name="Williams K.H."/>
            <person name="Hubbard S.S."/>
            <person name="Banfield J.F."/>
        </authorList>
    </citation>
    <scope>NUCLEOTIDE SEQUENCE [LARGE SCALE GENOMIC DNA]</scope>
</reference>
<dbReference type="EMBL" id="MFEK01000016">
    <property type="protein sequence ID" value="OGE77927.1"/>
    <property type="molecule type" value="Genomic_DNA"/>
</dbReference>
<evidence type="ECO:0000313" key="3">
    <source>
        <dbReference type="EMBL" id="OGE77927.1"/>
    </source>
</evidence>
<evidence type="ECO:0000256" key="1">
    <source>
        <dbReference type="SAM" id="MobiDB-lite"/>
    </source>
</evidence>
<evidence type="ECO:0000313" key="4">
    <source>
        <dbReference type="Proteomes" id="UP000176864"/>
    </source>
</evidence>
<protein>
    <submittedName>
        <fullName evidence="3">Uncharacterized protein</fullName>
    </submittedName>
</protein>
<comment type="caution">
    <text evidence="3">The sequence shown here is derived from an EMBL/GenBank/DDBJ whole genome shotgun (WGS) entry which is preliminary data.</text>
</comment>
<proteinExistence type="predicted"/>
<feature type="chain" id="PRO_5009520152" evidence="2">
    <location>
        <begin position="25"/>
        <end position="113"/>
    </location>
</feature>
<feature type="signal peptide" evidence="2">
    <location>
        <begin position="1"/>
        <end position="24"/>
    </location>
</feature>
<dbReference type="Proteomes" id="UP000176864">
    <property type="component" value="Unassembled WGS sequence"/>
</dbReference>
<sequence>MSNKFAVGLLVLMLVLALAPSAFSTDVPALRAVPTQAQAEMPSFAIAETIPAKNSIASLIATINKQPTQVKTEETRTRQTPTVQPKIPLIQNSKGKLQKLFSLPSRFSFGNKK</sequence>
<keyword evidence="2" id="KW-0732">Signal</keyword>
<evidence type="ECO:0000256" key="2">
    <source>
        <dbReference type="SAM" id="SignalP"/>
    </source>
</evidence>
<feature type="region of interest" description="Disordered" evidence="1">
    <location>
        <begin position="67"/>
        <end position="86"/>
    </location>
</feature>
<dbReference type="AlphaFoldDB" id="A0A1F5NJQ6"/>
<dbReference type="STRING" id="1817824.A2751_02685"/>
<gene>
    <name evidence="3" type="ORF">A2751_02685</name>
</gene>